<feature type="region of interest" description="Disordered" evidence="6">
    <location>
        <begin position="96"/>
        <end position="120"/>
    </location>
</feature>
<dbReference type="Gene3D" id="4.10.240.10">
    <property type="entry name" value="Zn(2)-C6 fungal-type DNA-binding domain"/>
    <property type="match status" value="1"/>
</dbReference>
<dbReference type="InterPro" id="IPR007219">
    <property type="entry name" value="XnlR_reg_dom"/>
</dbReference>
<dbReference type="GO" id="GO:0005634">
    <property type="term" value="C:nucleus"/>
    <property type="evidence" value="ECO:0007669"/>
    <property type="project" value="UniProtKB-SubCell"/>
</dbReference>
<dbReference type="Proteomes" id="UP000094020">
    <property type="component" value="Chromosome 5"/>
</dbReference>
<feature type="compositionally biased region" description="Low complexity" evidence="6">
    <location>
        <begin position="241"/>
        <end position="258"/>
    </location>
</feature>
<reference evidence="8" key="2">
    <citation type="submission" date="2024-02" db="EMBL/GenBank/DDBJ databases">
        <title>Comparative genomics of Cryptococcus and Kwoniella reveals pathogenesis evolution and contrasting modes of karyotype evolution via chromosome fusion or intercentromeric recombination.</title>
        <authorList>
            <person name="Coelho M.A."/>
            <person name="David-Palma M."/>
            <person name="Shea T."/>
            <person name="Bowers K."/>
            <person name="McGinley-Smith S."/>
            <person name="Mohammad A.W."/>
            <person name="Gnirke A."/>
            <person name="Yurkov A.M."/>
            <person name="Nowrousian M."/>
            <person name="Sun S."/>
            <person name="Cuomo C.A."/>
            <person name="Heitman J."/>
        </authorList>
    </citation>
    <scope>NUCLEOTIDE SEQUENCE</scope>
    <source>
        <strain evidence="8">CBS 10737</strain>
    </source>
</reference>
<dbReference type="InterPro" id="IPR001138">
    <property type="entry name" value="Zn2Cys6_DnaBD"/>
</dbReference>
<dbReference type="SMART" id="SM00906">
    <property type="entry name" value="Fungal_trans"/>
    <property type="match status" value="1"/>
</dbReference>
<dbReference type="AlphaFoldDB" id="A0AAJ8L7C9"/>
<evidence type="ECO:0000256" key="5">
    <source>
        <dbReference type="ARBA" id="ARBA00023242"/>
    </source>
</evidence>
<dbReference type="Pfam" id="PF00172">
    <property type="entry name" value="Zn_clus"/>
    <property type="match status" value="1"/>
</dbReference>
<feature type="region of interest" description="Disordered" evidence="6">
    <location>
        <begin position="1"/>
        <end position="34"/>
    </location>
</feature>
<reference evidence="8" key="1">
    <citation type="submission" date="2013-07" db="EMBL/GenBank/DDBJ databases">
        <authorList>
            <consortium name="The Broad Institute Genome Sequencing Platform"/>
            <person name="Cuomo C."/>
            <person name="Litvintseva A."/>
            <person name="Chen Y."/>
            <person name="Heitman J."/>
            <person name="Sun S."/>
            <person name="Springer D."/>
            <person name="Dromer F."/>
            <person name="Young S.K."/>
            <person name="Zeng Q."/>
            <person name="Gargeya S."/>
            <person name="Fitzgerald M."/>
            <person name="Abouelleil A."/>
            <person name="Alvarado L."/>
            <person name="Berlin A.M."/>
            <person name="Chapman S.B."/>
            <person name="Dewar J."/>
            <person name="Goldberg J."/>
            <person name="Griggs A."/>
            <person name="Gujja S."/>
            <person name="Hansen M."/>
            <person name="Howarth C."/>
            <person name="Imamovic A."/>
            <person name="Larimer J."/>
            <person name="McCowan C."/>
            <person name="Murphy C."/>
            <person name="Pearson M."/>
            <person name="Priest M."/>
            <person name="Roberts A."/>
            <person name="Saif S."/>
            <person name="Shea T."/>
            <person name="Sykes S."/>
            <person name="Wortman J."/>
            <person name="Nusbaum C."/>
            <person name="Birren B."/>
        </authorList>
    </citation>
    <scope>NUCLEOTIDE SEQUENCE</scope>
    <source>
        <strain evidence="8">CBS 10737</strain>
    </source>
</reference>
<dbReference type="PANTHER" id="PTHR47338">
    <property type="entry name" value="ZN(II)2CYS6 TRANSCRIPTION FACTOR (EUROFUNG)-RELATED"/>
    <property type="match status" value="1"/>
</dbReference>
<dbReference type="GO" id="GO:0008270">
    <property type="term" value="F:zinc ion binding"/>
    <property type="evidence" value="ECO:0007669"/>
    <property type="project" value="InterPro"/>
</dbReference>
<dbReference type="SMART" id="SM00066">
    <property type="entry name" value="GAL4"/>
    <property type="match status" value="1"/>
</dbReference>
<dbReference type="GO" id="GO:0006351">
    <property type="term" value="P:DNA-templated transcription"/>
    <property type="evidence" value="ECO:0007669"/>
    <property type="project" value="InterPro"/>
</dbReference>
<comment type="subcellular location">
    <subcellularLocation>
        <location evidence="1">Nucleus</location>
    </subcellularLocation>
</comment>
<feature type="domain" description="Zn(2)-C6 fungal-type" evidence="7">
    <location>
        <begin position="167"/>
        <end position="197"/>
    </location>
</feature>
<evidence type="ECO:0000256" key="6">
    <source>
        <dbReference type="SAM" id="MobiDB-lite"/>
    </source>
</evidence>
<evidence type="ECO:0000256" key="1">
    <source>
        <dbReference type="ARBA" id="ARBA00004123"/>
    </source>
</evidence>
<evidence type="ECO:0000256" key="2">
    <source>
        <dbReference type="ARBA" id="ARBA00022723"/>
    </source>
</evidence>
<dbReference type="InterPro" id="IPR036864">
    <property type="entry name" value="Zn2-C6_fun-type_DNA-bd_sf"/>
</dbReference>
<feature type="compositionally biased region" description="Polar residues" evidence="6">
    <location>
        <begin position="223"/>
        <end position="240"/>
    </location>
</feature>
<dbReference type="KEGG" id="kpin:30172395"/>
<keyword evidence="5" id="KW-0539">Nucleus</keyword>
<keyword evidence="3" id="KW-0805">Transcription regulation</keyword>
<feature type="region of interest" description="Disordered" evidence="6">
    <location>
        <begin position="217"/>
        <end position="258"/>
    </location>
</feature>
<keyword evidence="9" id="KW-1185">Reference proteome</keyword>
<evidence type="ECO:0000259" key="7">
    <source>
        <dbReference type="PROSITE" id="PS50048"/>
    </source>
</evidence>
<keyword evidence="4" id="KW-0804">Transcription</keyword>
<keyword evidence="2" id="KW-0479">Metal-binding</keyword>
<dbReference type="PROSITE" id="PS00463">
    <property type="entry name" value="ZN2_CY6_FUNGAL_1"/>
    <property type="match status" value="1"/>
</dbReference>
<evidence type="ECO:0000256" key="3">
    <source>
        <dbReference type="ARBA" id="ARBA00023015"/>
    </source>
</evidence>
<organism evidence="8 9">
    <name type="scientific">Kwoniella pini CBS 10737</name>
    <dbReference type="NCBI Taxonomy" id="1296096"/>
    <lineage>
        <taxon>Eukaryota</taxon>
        <taxon>Fungi</taxon>
        <taxon>Dikarya</taxon>
        <taxon>Basidiomycota</taxon>
        <taxon>Agaricomycotina</taxon>
        <taxon>Tremellomycetes</taxon>
        <taxon>Tremellales</taxon>
        <taxon>Cryptococcaceae</taxon>
        <taxon>Kwoniella</taxon>
    </lineage>
</organism>
<evidence type="ECO:0000256" key="4">
    <source>
        <dbReference type="ARBA" id="ARBA00023163"/>
    </source>
</evidence>
<proteinExistence type="predicted"/>
<sequence length="801" mass="88555">MSRPYNPKYDSVLGPMREPSPPPSSENPFSHDASFLSQLDPSRVDVADTEAALTHLFGDVVNQAQQDDHTTSQAEDGVNKQEMQIGLTDHQLQAEQSTPTLANQEVTTTESLPLSTPEGGESDANHILIDPSLADSETGSAEPTSLPGVPVKRKATSRANMLARGGACEFCKKRKLKCSAEVPSCSNCSKVGKECVYSQKKQRSRVRVLEDRLQELEKRLDPKNTTSNTANESPIQQVNITSNNNSTTNGNTDSTYDPTDYPTLSTFEFDHHLEDPSNANPVGVDLGLEPDLMTLADAAAADTSVEYQSWQGLSPELIVGEIIKAVSGGSVPGSDGKSVGEKIVSHLIQLYIGPPSLPVLHPAVSPTTLLSRLTNRHRPIHPSLLLSLIPFLLPLSPSQILHSPSIPLLIQTHAKGLISNAITNSDPRIIDIIAACTIRAYGFYEQARYFEGWTESASATSMVYAAGLHKLGRVGEKFISQVNIEGRTERVDREKKLRVILGKGVAVSPPIDRVELGERINLFWFAYANDRGGAAGWGWPSSFNDEEITTPWPRDDYDNDEALLDNRTITDFMDTTAPSHDDGSKDTLHAAHCKAITLFYHANRLFDMPSRLATPERTSRLIRLTKRYMSTSIPVRADEGIERSPRNEIRMTLHAVMCVLHAKEEIDAPPGSEREYFDKSIESTGKALEIIQNMQMDGNVDLDGLEITSAMLFHFFGRLMTKYLHKITPTNLQEWQGETLNNEKDIEVINDLLRKKEGFSNALETLGKRMKFANISCRLLDNIAYGSDFKMGEYERPDNMP</sequence>
<dbReference type="RefSeq" id="XP_019010724.2">
    <property type="nucleotide sequence ID" value="XM_019155766.2"/>
</dbReference>
<protein>
    <recommendedName>
        <fullName evidence="7">Zn(2)-C6 fungal-type domain-containing protein</fullName>
    </recommendedName>
</protein>
<evidence type="ECO:0000313" key="9">
    <source>
        <dbReference type="Proteomes" id="UP000094020"/>
    </source>
</evidence>
<dbReference type="EMBL" id="CP144523">
    <property type="protein sequence ID" value="WWC70442.1"/>
    <property type="molecule type" value="Genomic_DNA"/>
</dbReference>
<name>A0AAJ8L7C9_9TREE</name>
<dbReference type="PROSITE" id="PS50048">
    <property type="entry name" value="ZN2_CY6_FUNGAL_2"/>
    <property type="match status" value="1"/>
</dbReference>
<gene>
    <name evidence="8" type="ORF">I206_104393</name>
</gene>
<dbReference type="CDD" id="cd12148">
    <property type="entry name" value="fungal_TF_MHR"/>
    <property type="match status" value="1"/>
</dbReference>
<dbReference type="SUPFAM" id="SSF57701">
    <property type="entry name" value="Zn2/Cys6 DNA-binding domain"/>
    <property type="match status" value="1"/>
</dbReference>
<dbReference type="CDD" id="cd00067">
    <property type="entry name" value="GAL4"/>
    <property type="match status" value="1"/>
</dbReference>
<dbReference type="GO" id="GO:0003677">
    <property type="term" value="F:DNA binding"/>
    <property type="evidence" value="ECO:0007669"/>
    <property type="project" value="InterPro"/>
</dbReference>
<dbReference type="PANTHER" id="PTHR47338:SF29">
    <property type="entry name" value="ZN(2)-C6 FUNGAL-TYPE DOMAIN-CONTAINING PROTEIN"/>
    <property type="match status" value="1"/>
</dbReference>
<dbReference type="GeneID" id="30172395"/>
<feature type="compositionally biased region" description="Polar residues" evidence="6">
    <location>
        <begin position="96"/>
        <end position="114"/>
    </location>
</feature>
<evidence type="ECO:0000313" key="8">
    <source>
        <dbReference type="EMBL" id="WWC70442.1"/>
    </source>
</evidence>
<accession>A0AAJ8L7C9</accession>
<dbReference type="InterPro" id="IPR050815">
    <property type="entry name" value="TF_fung"/>
</dbReference>
<dbReference type="GO" id="GO:0000981">
    <property type="term" value="F:DNA-binding transcription factor activity, RNA polymerase II-specific"/>
    <property type="evidence" value="ECO:0007669"/>
    <property type="project" value="InterPro"/>
</dbReference>